<dbReference type="PANTHER" id="PTHR21879">
    <property type="entry name" value="FI03362P-RELATED-RELATED"/>
    <property type="match status" value="1"/>
</dbReference>
<feature type="chain" id="PRO_5032644358" evidence="2">
    <location>
        <begin position="22"/>
        <end position="250"/>
    </location>
</feature>
<dbReference type="Pfam" id="PF07898">
    <property type="entry name" value="DUF1676"/>
    <property type="match status" value="1"/>
</dbReference>
<proteinExistence type="predicted"/>
<feature type="transmembrane region" description="Helical" evidence="1">
    <location>
        <begin position="145"/>
        <end position="162"/>
    </location>
</feature>
<keyword evidence="2" id="KW-0732">Signal</keyword>
<comment type="caution">
    <text evidence="3">The sequence shown here is derived from an EMBL/GenBank/DDBJ whole genome shotgun (WGS) entry which is preliminary data.</text>
</comment>
<gene>
    <name evidence="3" type="ORF">GWI33_007057</name>
</gene>
<dbReference type="AlphaFoldDB" id="A0A834MD99"/>
<protein>
    <submittedName>
        <fullName evidence="3">Uncharacterized protein</fullName>
    </submittedName>
</protein>
<sequence length="250" mass="28007">MRALRSTVVVLFLSVFATAYGQSVNFSDVNDLLQVGGRVEITQIAPTATGRNLNNNLEDDVENFIKSNEILMEIPFGSTVTINGRSLDSGELDFKLRLGSGNAVEARKKSKIKKILGPILIVILLKAITLIPLALGVLGLKTWNALQLSFISFVTTVGLAVWKLCSKFSDHHYEPHVFHEAVHDIHVPHSILHHDHHEALVHHASPIVHEEVHEVHHDHIEEPVHHDSWDHFHRSDDAQNLAYNAYIPEN</sequence>
<accession>A0A834MD99</accession>
<organism evidence="3 4">
    <name type="scientific">Rhynchophorus ferrugineus</name>
    <name type="common">Red palm weevil</name>
    <name type="synonym">Curculio ferrugineus</name>
    <dbReference type="NCBI Taxonomy" id="354439"/>
    <lineage>
        <taxon>Eukaryota</taxon>
        <taxon>Metazoa</taxon>
        <taxon>Ecdysozoa</taxon>
        <taxon>Arthropoda</taxon>
        <taxon>Hexapoda</taxon>
        <taxon>Insecta</taxon>
        <taxon>Pterygota</taxon>
        <taxon>Neoptera</taxon>
        <taxon>Endopterygota</taxon>
        <taxon>Coleoptera</taxon>
        <taxon>Polyphaga</taxon>
        <taxon>Cucujiformia</taxon>
        <taxon>Curculionidae</taxon>
        <taxon>Dryophthorinae</taxon>
        <taxon>Rhynchophorus</taxon>
    </lineage>
</organism>
<keyword evidence="1" id="KW-0812">Transmembrane</keyword>
<keyword evidence="4" id="KW-1185">Reference proteome</keyword>
<dbReference type="GO" id="GO:0016020">
    <property type="term" value="C:membrane"/>
    <property type="evidence" value="ECO:0007669"/>
    <property type="project" value="TreeGrafter"/>
</dbReference>
<feature type="transmembrane region" description="Helical" evidence="1">
    <location>
        <begin position="115"/>
        <end position="138"/>
    </location>
</feature>
<feature type="signal peptide" evidence="2">
    <location>
        <begin position="1"/>
        <end position="21"/>
    </location>
</feature>
<evidence type="ECO:0000256" key="2">
    <source>
        <dbReference type="SAM" id="SignalP"/>
    </source>
</evidence>
<dbReference type="InterPro" id="IPR012464">
    <property type="entry name" value="DUF1676"/>
</dbReference>
<evidence type="ECO:0000256" key="1">
    <source>
        <dbReference type="SAM" id="Phobius"/>
    </source>
</evidence>
<evidence type="ECO:0000313" key="4">
    <source>
        <dbReference type="Proteomes" id="UP000625711"/>
    </source>
</evidence>
<dbReference type="PANTHER" id="PTHR21879:SF6">
    <property type="entry name" value="OSIRIS 19, ISOFORM A"/>
    <property type="match status" value="1"/>
</dbReference>
<evidence type="ECO:0000313" key="3">
    <source>
        <dbReference type="EMBL" id="KAF7279538.1"/>
    </source>
</evidence>
<dbReference type="Proteomes" id="UP000625711">
    <property type="component" value="Unassembled WGS sequence"/>
</dbReference>
<dbReference type="OrthoDB" id="6774391at2759"/>
<reference evidence="3" key="1">
    <citation type="submission" date="2020-08" db="EMBL/GenBank/DDBJ databases">
        <title>Genome sequencing and assembly of the red palm weevil Rhynchophorus ferrugineus.</title>
        <authorList>
            <person name="Dias G.B."/>
            <person name="Bergman C.M."/>
            <person name="Manee M."/>
        </authorList>
    </citation>
    <scope>NUCLEOTIDE SEQUENCE</scope>
    <source>
        <strain evidence="3">AA-2017</strain>
        <tissue evidence="3">Whole larva</tissue>
    </source>
</reference>
<dbReference type="EMBL" id="JAACXV010000356">
    <property type="protein sequence ID" value="KAF7279538.1"/>
    <property type="molecule type" value="Genomic_DNA"/>
</dbReference>
<keyword evidence="1" id="KW-0472">Membrane</keyword>
<name>A0A834MD99_RHYFE</name>
<keyword evidence="1" id="KW-1133">Transmembrane helix</keyword>